<gene>
    <name evidence="1" type="ORF">S06H3_60909</name>
</gene>
<dbReference type="EMBL" id="BARV01039822">
    <property type="protein sequence ID" value="GAI48251.1"/>
    <property type="molecule type" value="Genomic_DNA"/>
</dbReference>
<proteinExistence type="predicted"/>
<feature type="non-terminal residue" evidence="1">
    <location>
        <position position="91"/>
    </location>
</feature>
<comment type="caution">
    <text evidence="1">The sequence shown here is derived from an EMBL/GenBank/DDBJ whole genome shotgun (WGS) entry which is preliminary data.</text>
</comment>
<evidence type="ECO:0000313" key="1">
    <source>
        <dbReference type="EMBL" id="GAI48251.1"/>
    </source>
</evidence>
<sequence length="91" mass="9825">MNIEAFLLCDCATDQRGKLNVLGAFDSIYAKKTPIVHPACTVATRIRFDMIEEGEHKVSIAVIDQDGKAIVPRLNGNISVRARPDGGSSVV</sequence>
<dbReference type="Pfam" id="PF22091">
    <property type="entry name" value="DUF6941"/>
    <property type="match status" value="1"/>
</dbReference>
<reference evidence="1" key="1">
    <citation type="journal article" date="2014" name="Front. Microbiol.">
        <title>High frequency of phylogenetically diverse reductive dehalogenase-homologous genes in deep subseafloor sedimentary metagenomes.</title>
        <authorList>
            <person name="Kawai M."/>
            <person name="Futagami T."/>
            <person name="Toyoda A."/>
            <person name="Takaki Y."/>
            <person name="Nishi S."/>
            <person name="Hori S."/>
            <person name="Arai W."/>
            <person name="Tsubouchi T."/>
            <person name="Morono Y."/>
            <person name="Uchiyama I."/>
            <person name="Ito T."/>
            <person name="Fujiyama A."/>
            <person name="Inagaki F."/>
            <person name="Takami H."/>
        </authorList>
    </citation>
    <scope>NUCLEOTIDE SEQUENCE</scope>
    <source>
        <strain evidence="1">Expedition CK06-06</strain>
    </source>
</reference>
<organism evidence="1">
    <name type="scientific">marine sediment metagenome</name>
    <dbReference type="NCBI Taxonomy" id="412755"/>
    <lineage>
        <taxon>unclassified sequences</taxon>
        <taxon>metagenomes</taxon>
        <taxon>ecological metagenomes</taxon>
    </lineage>
</organism>
<protein>
    <submittedName>
        <fullName evidence="1">Uncharacterized protein</fullName>
    </submittedName>
</protein>
<dbReference type="InterPro" id="IPR054221">
    <property type="entry name" value="DUF6941"/>
</dbReference>
<accession>X1Q0G9</accession>
<name>X1Q0G9_9ZZZZ</name>
<dbReference type="AlphaFoldDB" id="X1Q0G9"/>